<sequence length="90" mass="10980">MQIYGLQGYFYMNYQLENRLFIQKINKVYINQQQIINSITLIICQQKHKIQFLNYQKAIQIIDWALMVLIIQKNILFLIIWIGIQFLKKK</sequence>
<proteinExistence type="predicted"/>
<gene>
    <name evidence="2" type="ORF">IMG5_140970</name>
</gene>
<dbReference type="RefSeq" id="XP_004031368.1">
    <property type="nucleotide sequence ID" value="XM_004031320.1"/>
</dbReference>
<evidence type="ECO:0000313" key="3">
    <source>
        <dbReference type="Proteomes" id="UP000008983"/>
    </source>
</evidence>
<dbReference type="GeneID" id="14906248"/>
<accession>G0QXC2</accession>
<keyword evidence="1" id="KW-0812">Transmembrane</keyword>
<organism evidence="2 3">
    <name type="scientific">Ichthyophthirius multifiliis</name>
    <name type="common">White spot disease agent</name>
    <name type="synonym">Ich</name>
    <dbReference type="NCBI Taxonomy" id="5932"/>
    <lineage>
        <taxon>Eukaryota</taxon>
        <taxon>Sar</taxon>
        <taxon>Alveolata</taxon>
        <taxon>Ciliophora</taxon>
        <taxon>Intramacronucleata</taxon>
        <taxon>Oligohymenophorea</taxon>
        <taxon>Hymenostomatida</taxon>
        <taxon>Ophryoglenina</taxon>
        <taxon>Ichthyophthirius</taxon>
    </lineage>
</organism>
<evidence type="ECO:0008006" key="4">
    <source>
        <dbReference type="Google" id="ProtNLM"/>
    </source>
</evidence>
<dbReference type="Proteomes" id="UP000008983">
    <property type="component" value="Unassembled WGS sequence"/>
</dbReference>
<dbReference type="AlphaFoldDB" id="G0QXC2"/>
<name>G0QXC2_ICHMU</name>
<evidence type="ECO:0000256" key="1">
    <source>
        <dbReference type="SAM" id="Phobius"/>
    </source>
</evidence>
<reference evidence="2 3" key="1">
    <citation type="submission" date="2011-07" db="EMBL/GenBank/DDBJ databases">
        <authorList>
            <person name="Coyne R."/>
            <person name="Brami D."/>
            <person name="Johnson J."/>
            <person name="Hostetler J."/>
            <person name="Hannick L."/>
            <person name="Clark T."/>
            <person name="Cassidy-Hanley D."/>
            <person name="Inman J."/>
        </authorList>
    </citation>
    <scope>NUCLEOTIDE SEQUENCE [LARGE SCALE GENOMIC DNA]</scope>
    <source>
        <strain evidence="2 3">G5</strain>
    </source>
</reference>
<feature type="transmembrane region" description="Helical" evidence="1">
    <location>
        <begin position="61"/>
        <end position="84"/>
    </location>
</feature>
<evidence type="ECO:0000313" key="2">
    <source>
        <dbReference type="EMBL" id="EGR30132.1"/>
    </source>
</evidence>
<dbReference type="InParanoid" id="G0QXC2"/>
<keyword evidence="1" id="KW-1133">Transmembrane helix</keyword>
<protein>
    <recommendedName>
        <fullName evidence="4">Transmembrane protein</fullName>
    </recommendedName>
</protein>
<keyword evidence="1" id="KW-0472">Membrane</keyword>
<keyword evidence="3" id="KW-1185">Reference proteome</keyword>
<dbReference type="EMBL" id="GL984057">
    <property type="protein sequence ID" value="EGR30132.1"/>
    <property type="molecule type" value="Genomic_DNA"/>
</dbReference>